<dbReference type="GO" id="GO:0016787">
    <property type="term" value="F:hydrolase activity"/>
    <property type="evidence" value="ECO:0007669"/>
    <property type="project" value="UniProtKB-KW"/>
</dbReference>
<dbReference type="EMBL" id="JACHMN010000002">
    <property type="protein sequence ID" value="MBB5869878.1"/>
    <property type="molecule type" value="Genomic_DNA"/>
</dbReference>
<keyword evidence="7" id="KW-1185">Reference proteome</keyword>
<evidence type="ECO:0000313" key="6">
    <source>
        <dbReference type="EMBL" id="MBB5869878.1"/>
    </source>
</evidence>
<comment type="similarity">
    <text evidence="2 4">Belongs to the Nudix hydrolase family.</text>
</comment>
<dbReference type="RefSeq" id="WP_184836835.1">
    <property type="nucleotide sequence ID" value="NZ_JACHMN010000002.1"/>
</dbReference>
<dbReference type="InterPro" id="IPR000086">
    <property type="entry name" value="NUDIX_hydrolase_dom"/>
</dbReference>
<evidence type="ECO:0000256" key="3">
    <source>
        <dbReference type="ARBA" id="ARBA00022801"/>
    </source>
</evidence>
<evidence type="ECO:0000313" key="7">
    <source>
        <dbReference type="Proteomes" id="UP000587527"/>
    </source>
</evidence>
<dbReference type="PROSITE" id="PS51462">
    <property type="entry name" value="NUDIX"/>
    <property type="match status" value="1"/>
</dbReference>
<evidence type="ECO:0000256" key="2">
    <source>
        <dbReference type="ARBA" id="ARBA00005582"/>
    </source>
</evidence>
<reference evidence="6 7" key="1">
    <citation type="submission" date="2020-08" db="EMBL/GenBank/DDBJ databases">
        <title>Sequencing the genomes of 1000 actinobacteria strains.</title>
        <authorList>
            <person name="Klenk H.-P."/>
        </authorList>
    </citation>
    <scope>NUCLEOTIDE SEQUENCE [LARGE SCALE GENOMIC DNA]</scope>
    <source>
        <strain evidence="6 7">DSM 45362</strain>
    </source>
</reference>
<sequence>MTGIRHFTAGAIVLDDRDRVLLIHHNRIDQWLYPGGHLEPDEDPAEAALREVREETGIEAEIIGPEPFRHPSVRSIPVPFAIIEMPIPSHRGGPQNHIDFVFVCRPVGGSLHAQLEEVGAARWTPIAELPSLDAVDDLVAIVTAATRWSARYA</sequence>
<dbReference type="SUPFAM" id="SSF55811">
    <property type="entry name" value="Nudix"/>
    <property type="match status" value="1"/>
</dbReference>
<evidence type="ECO:0000256" key="4">
    <source>
        <dbReference type="RuleBase" id="RU003476"/>
    </source>
</evidence>
<dbReference type="Gene3D" id="3.90.79.10">
    <property type="entry name" value="Nucleoside Triphosphate Pyrophosphohydrolase"/>
    <property type="match status" value="1"/>
</dbReference>
<dbReference type="PANTHER" id="PTHR43046">
    <property type="entry name" value="GDP-MANNOSE MANNOSYL HYDROLASE"/>
    <property type="match status" value="1"/>
</dbReference>
<dbReference type="PRINTS" id="PR00502">
    <property type="entry name" value="NUDIXFAMILY"/>
</dbReference>
<dbReference type="PANTHER" id="PTHR43046:SF16">
    <property type="entry name" value="ADP-RIBOSE PYROPHOSPHATASE YJHB-RELATED"/>
    <property type="match status" value="1"/>
</dbReference>
<dbReference type="Pfam" id="PF00293">
    <property type="entry name" value="NUDIX"/>
    <property type="match status" value="1"/>
</dbReference>
<evidence type="ECO:0000259" key="5">
    <source>
        <dbReference type="PROSITE" id="PS51462"/>
    </source>
</evidence>
<dbReference type="PROSITE" id="PS00893">
    <property type="entry name" value="NUDIX_BOX"/>
    <property type="match status" value="1"/>
</dbReference>
<name>A0A841BR59_9ACTN</name>
<dbReference type="CDD" id="cd03674">
    <property type="entry name" value="NUDIX_Hydrolase"/>
    <property type="match status" value="1"/>
</dbReference>
<dbReference type="InterPro" id="IPR020476">
    <property type="entry name" value="Nudix_hydrolase"/>
</dbReference>
<evidence type="ECO:0000256" key="1">
    <source>
        <dbReference type="ARBA" id="ARBA00001946"/>
    </source>
</evidence>
<dbReference type="InterPro" id="IPR020084">
    <property type="entry name" value="NUDIX_hydrolase_CS"/>
</dbReference>
<comment type="caution">
    <text evidence="6">The sequence shown here is derived from an EMBL/GenBank/DDBJ whole genome shotgun (WGS) entry which is preliminary data.</text>
</comment>
<accession>A0A841BR59</accession>
<comment type="cofactor">
    <cofactor evidence="1">
        <name>Mg(2+)</name>
        <dbReference type="ChEBI" id="CHEBI:18420"/>
    </cofactor>
</comment>
<protein>
    <submittedName>
        <fullName evidence="6">8-oxo-dGTP pyrophosphatase MutT (NUDIX family)</fullName>
    </submittedName>
</protein>
<dbReference type="Proteomes" id="UP000587527">
    <property type="component" value="Unassembled WGS sequence"/>
</dbReference>
<keyword evidence="3 4" id="KW-0378">Hydrolase</keyword>
<dbReference type="InterPro" id="IPR015797">
    <property type="entry name" value="NUDIX_hydrolase-like_dom_sf"/>
</dbReference>
<proteinExistence type="inferred from homology"/>
<feature type="domain" description="Nudix hydrolase" evidence="5">
    <location>
        <begin position="4"/>
        <end position="151"/>
    </location>
</feature>
<dbReference type="AlphaFoldDB" id="A0A841BR59"/>
<gene>
    <name evidence="6" type="ORF">F4553_003257</name>
</gene>
<organism evidence="6 7">
    <name type="scientific">Allocatelliglobosispora scoriae</name>
    <dbReference type="NCBI Taxonomy" id="643052"/>
    <lineage>
        <taxon>Bacteria</taxon>
        <taxon>Bacillati</taxon>
        <taxon>Actinomycetota</taxon>
        <taxon>Actinomycetes</taxon>
        <taxon>Micromonosporales</taxon>
        <taxon>Micromonosporaceae</taxon>
        <taxon>Allocatelliglobosispora</taxon>
    </lineage>
</organism>